<protein>
    <submittedName>
        <fullName evidence="1">Uncharacterized protein</fullName>
    </submittedName>
</protein>
<evidence type="ECO:0000313" key="1">
    <source>
        <dbReference type="EMBL" id="MBH1790835.1"/>
    </source>
</evidence>
<evidence type="ECO:0000313" key="2">
    <source>
        <dbReference type="Proteomes" id="UP000634179"/>
    </source>
</evidence>
<name>A0AA40Y726_STEMA</name>
<sequence length="216" mass="24447">MNQRIFEMAVSGASGRRIAQLLGCSQNTVLRKIEHLADQARERHAKRLAQVQTSFVMMDELETFVHARWKQLSVPVVVRPKTGEILAFGVARIPSNMKQGIQGNRWVDNDRPQVVPTVLATVAPCLKAVATIATDGDANYPKWIARYLPGVKHTKRKTPSGNKDYDPLFAVNVLFAKMRNDLARLGRKSWTTTKTIQGLENHLWLYVAWVNGYRLR</sequence>
<proteinExistence type="predicted"/>
<organism evidence="1 2">
    <name type="scientific">Stenotrophomonas maltophilia</name>
    <name type="common">Pseudomonas maltophilia</name>
    <name type="synonym">Xanthomonas maltophilia</name>
    <dbReference type="NCBI Taxonomy" id="40324"/>
    <lineage>
        <taxon>Bacteria</taxon>
        <taxon>Pseudomonadati</taxon>
        <taxon>Pseudomonadota</taxon>
        <taxon>Gammaproteobacteria</taxon>
        <taxon>Lysobacterales</taxon>
        <taxon>Lysobacteraceae</taxon>
        <taxon>Stenotrophomonas</taxon>
        <taxon>Stenotrophomonas maltophilia group</taxon>
    </lineage>
</organism>
<accession>A0AA40Y726</accession>
<dbReference type="RefSeq" id="WP_152906879.1">
    <property type="nucleotide sequence ID" value="NZ_CP136247.1"/>
</dbReference>
<dbReference type="AlphaFoldDB" id="A0AA40Y726"/>
<dbReference type="Proteomes" id="UP000634179">
    <property type="component" value="Unassembled WGS sequence"/>
</dbReference>
<gene>
    <name evidence="1" type="ORF">I5V89_13235</name>
</gene>
<reference evidence="1" key="1">
    <citation type="submission" date="2020-11" db="EMBL/GenBank/DDBJ databases">
        <title>Enhanced detection system for hospital associated transmission using whole genome sequencing surveillance.</title>
        <authorList>
            <person name="Harrison L.H."/>
            <person name="Van Tyne D."/>
            <person name="Marsh J.W."/>
            <person name="Griffith M.P."/>
            <person name="Snyder D.J."/>
            <person name="Cooper V.S."/>
            <person name="Mustapha M."/>
        </authorList>
    </citation>
    <scope>NUCLEOTIDE SEQUENCE</scope>
    <source>
        <strain evidence="1">STEN00053</strain>
    </source>
</reference>
<comment type="caution">
    <text evidence="1">The sequence shown here is derived from an EMBL/GenBank/DDBJ whole genome shotgun (WGS) entry which is preliminary data.</text>
</comment>
<dbReference type="EMBL" id="JADUOV010000008">
    <property type="protein sequence ID" value="MBH1790835.1"/>
    <property type="molecule type" value="Genomic_DNA"/>
</dbReference>